<evidence type="ECO:0000259" key="7">
    <source>
        <dbReference type="Pfam" id="PF05598"/>
    </source>
</evidence>
<comment type="caution">
    <text evidence="8">The sequence shown here is derived from an EMBL/GenBank/DDBJ whole genome shotgun (WGS) entry which is preliminary data.</text>
</comment>
<protein>
    <submittedName>
        <fullName evidence="8">IS5 family transposase</fullName>
    </submittedName>
</protein>
<dbReference type="Pfam" id="PF05598">
    <property type="entry name" value="DUF772"/>
    <property type="match status" value="1"/>
</dbReference>
<evidence type="ECO:0000256" key="2">
    <source>
        <dbReference type="ARBA" id="ARBA00010075"/>
    </source>
</evidence>
<feature type="domain" description="Transposase IS4-like" evidence="6">
    <location>
        <begin position="140"/>
        <end position="313"/>
    </location>
</feature>
<evidence type="ECO:0000256" key="3">
    <source>
        <dbReference type="ARBA" id="ARBA00022578"/>
    </source>
</evidence>
<comment type="similarity">
    <text evidence="2">Belongs to the transposase 11 family.</text>
</comment>
<dbReference type="NCBIfam" id="NF033581">
    <property type="entry name" value="transpos_IS5_4"/>
    <property type="match status" value="1"/>
</dbReference>
<dbReference type="GO" id="GO:0003677">
    <property type="term" value="F:DNA binding"/>
    <property type="evidence" value="ECO:0007669"/>
    <property type="project" value="UniProtKB-KW"/>
</dbReference>
<evidence type="ECO:0000256" key="1">
    <source>
        <dbReference type="ARBA" id="ARBA00003544"/>
    </source>
</evidence>
<accession>A0A5R8MH65</accession>
<reference evidence="8 9" key="1">
    <citation type="journal article" date="2007" name="Int. J. Syst. Evol. Microbiol.">
        <title>Halomonas saccharevitans sp. nov., Halomonas arcis sp. nov. and Halomonas subterranea sp. nov., halophilic bacteria isolated from hypersaline environments of China.</title>
        <authorList>
            <person name="Xu X.W."/>
            <person name="Wu Y.H."/>
            <person name="Zhou Z."/>
            <person name="Wang C.S."/>
            <person name="Zhou Y.G."/>
            <person name="Zhang H.B."/>
            <person name="Wang Y."/>
            <person name="Wu M."/>
        </authorList>
    </citation>
    <scope>NUCLEOTIDE SEQUENCE [LARGE SCALE GENOMIC DNA]</scope>
    <source>
        <strain evidence="8 9">TBZ3</strain>
    </source>
</reference>
<evidence type="ECO:0000313" key="8">
    <source>
        <dbReference type="EMBL" id="TLF50568.1"/>
    </source>
</evidence>
<keyword evidence="5" id="KW-0233">DNA recombination</keyword>
<dbReference type="PANTHER" id="PTHR35604">
    <property type="entry name" value="TRANSPOSASE INSH FOR INSERTION SEQUENCE ELEMENT IS5A-RELATED"/>
    <property type="match status" value="1"/>
</dbReference>
<dbReference type="InterPro" id="IPR047959">
    <property type="entry name" value="Transpos_IS5"/>
</dbReference>
<dbReference type="InterPro" id="IPR008490">
    <property type="entry name" value="Transposase_InsH_N"/>
</dbReference>
<dbReference type="GO" id="GO:0004803">
    <property type="term" value="F:transposase activity"/>
    <property type="evidence" value="ECO:0007669"/>
    <property type="project" value="InterPro"/>
</dbReference>
<gene>
    <name evidence="8" type="ORF">FEI13_09065</name>
</gene>
<sequence>MKQISFAQAEHQNRKKVTRRERFLAQMEVLVPWQRLIDALSPSYFPNAAGKRGRPPIGLERMLRIYFLQQWYALADEALEDAIYDSQAMRDFVGIDLAIESVPDATTLLRFCHLLEKHALTQRIFEEINAHLAEQGLFMREGTIVDATIVAAAPSTKNKAKQRDPEMKQTKKGNQWYFGLKAHIGVDAVTGLTHSVVATSANVADVTMAGALVREDDKRVYGDAGYTGMWKHLDEKKDAPDSKCCVAAKRGAIKKMDDSPMKTLLLAIEKAKASIRAKVEHPFHVIKNLFGYRKVRYKGLAKNQAQLFTLFALGNLVLAGRCEGDAGGASVS</sequence>
<dbReference type="PANTHER" id="PTHR35604:SF2">
    <property type="entry name" value="TRANSPOSASE INSH FOR INSERTION SEQUENCE ELEMENT IS5A-RELATED"/>
    <property type="match status" value="1"/>
</dbReference>
<dbReference type="Proteomes" id="UP000306973">
    <property type="component" value="Unassembled WGS sequence"/>
</dbReference>
<evidence type="ECO:0000256" key="5">
    <source>
        <dbReference type="ARBA" id="ARBA00023172"/>
    </source>
</evidence>
<evidence type="ECO:0000313" key="9">
    <source>
        <dbReference type="Proteomes" id="UP000306973"/>
    </source>
</evidence>
<name>A0A5R8MH65_9GAMM</name>
<evidence type="ECO:0000256" key="4">
    <source>
        <dbReference type="ARBA" id="ARBA00023125"/>
    </source>
</evidence>
<comment type="function">
    <text evidence="1">Involved in the transposition of the insertion sequence IS5.</text>
</comment>
<dbReference type="OrthoDB" id="9774608at2"/>
<dbReference type="RefSeq" id="WP_138181216.1">
    <property type="nucleotide sequence ID" value="NZ_VBUI01000012.1"/>
</dbReference>
<keyword evidence="3" id="KW-0815">Transposition</keyword>
<feature type="domain" description="Transposase InsH N-terminal" evidence="7">
    <location>
        <begin position="15"/>
        <end position="113"/>
    </location>
</feature>
<dbReference type="InterPro" id="IPR002559">
    <property type="entry name" value="Transposase_11"/>
</dbReference>
<evidence type="ECO:0000259" key="6">
    <source>
        <dbReference type="Pfam" id="PF01609"/>
    </source>
</evidence>
<dbReference type="Pfam" id="PF01609">
    <property type="entry name" value="DDE_Tnp_1"/>
    <property type="match status" value="1"/>
</dbReference>
<keyword evidence="4" id="KW-0238">DNA-binding</keyword>
<proteinExistence type="inferred from homology"/>
<keyword evidence="9" id="KW-1185">Reference proteome</keyword>
<dbReference type="AlphaFoldDB" id="A0A5R8MH65"/>
<dbReference type="EMBL" id="VBUI01000012">
    <property type="protein sequence ID" value="TLF50568.1"/>
    <property type="molecule type" value="Genomic_DNA"/>
</dbReference>
<organism evidence="8 9">
    <name type="scientific">Halomonas urmiana</name>
    <dbReference type="NCBI Taxonomy" id="490901"/>
    <lineage>
        <taxon>Bacteria</taxon>
        <taxon>Pseudomonadati</taxon>
        <taxon>Pseudomonadota</taxon>
        <taxon>Gammaproteobacteria</taxon>
        <taxon>Oceanospirillales</taxon>
        <taxon>Halomonadaceae</taxon>
        <taxon>Halomonas</taxon>
    </lineage>
</organism>
<dbReference type="GO" id="GO:0006313">
    <property type="term" value="P:DNA transposition"/>
    <property type="evidence" value="ECO:0007669"/>
    <property type="project" value="InterPro"/>
</dbReference>